<dbReference type="AlphaFoldDB" id="A0A1J5RSZ3"/>
<dbReference type="CDD" id="cd00093">
    <property type="entry name" value="HTH_XRE"/>
    <property type="match status" value="1"/>
</dbReference>
<organism evidence="2">
    <name type="scientific">mine drainage metagenome</name>
    <dbReference type="NCBI Taxonomy" id="410659"/>
    <lineage>
        <taxon>unclassified sequences</taxon>
        <taxon>metagenomes</taxon>
        <taxon>ecological metagenomes</taxon>
    </lineage>
</organism>
<evidence type="ECO:0000313" key="2">
    <source>
        <dbReference type="EMBL" id="OIQ92595.1"/>
    </source>
</evidence>
<dbReference type="Pfam" id="PF13443">
    <property type="entry name" value="HTH_26"/>
    <property type="match status" value="1"/>
</dbReference>
<sequence length="103" mass="11433">MGELRGYNPTQACGNGVGRRLKRSVRYTSEESADWLYARMGELGIGTLDELAELTGIDKGTLSRYFRQERRPSIDVIGPLCTALEVSVETLLRALGALDRKRS</sequence>
<dbReference type="InterPro" id="IPR010982">
    <property type="entry name" value="Lambda_DNA-bd_dom_sf"/>
</dbReference>
<dbReference type="InterPro" id="IPR001387">
    <property type="entry name" value="Cro/C1-type_HTH"/>
</dbReference>
<feature type="domain" description="HTH cro/C1-type" evidence="1">
    <location>
        <begin position="47"/>
        <end position="91"/>
    </location>
</feature>
<dbReference type="SUPFAM" id="SSF47413">
    <property type="entry name" value="lambda repressor-like DNA-binding domains"/>
    <property type="match status" value="1"/>
</dbReference>
<dbReference type="EMBL" id="MLJW01000228">
    <property type="protein sequence ID" value="OIQ92595.1"/>
    <property type="molecule type" value="Genomic_DNA"/>
</dbReference>
<dbReference type="SMART" id="SM00530">
    <property type="entry name" value="HTH_XRE"/>
    <property type="match status" value="1"/>
</dbReference>
<gene>
    <name evidence="2" type="ORF">GALL_255040</name>
</gene>
<name>A0A1J5RSZ3_9ZZZZ</name>
<proteinExistence type="predicted"/>
<reference evidence="2" key="1">
    <citation type="submission" date="2016-10" db="EMBL/GenBank/DDBJ databases">
        <title>Sequence of Gallionella enrichment culture.</title>
        <authorList>
            <person name="Poehlein A."/>
            <person name="Muehling M."/>
            <person name="Daniel R."/>
        </authorList>
    </citation>
    <scope>NUCLEOTIDE SEQUENCE</scope>
</reference>
<dbReference type="PROSITE" id="PS50943">
    <property type="entry name" value="HTH_CROC1"/>
    <property type="match status" value="1"/>
</dbReference>
<evidence type="ECO:0000259" key="1">
    <source>
        <dbReference type="PROSITE" id="PS50943"/>
    </source>
</evidence>
<accession>A0A1J5RSZ3</accession>
<dbReference type="Gene3D" id="1.10.260.40">
    <property type="entry name" value="lambda repressor-like DNA-binding domains"/>
    <property type="match status" value="1"/>
</dbReference>
<comment type="caution">
    <text evidence="2">The sequence shown here is derived from an EMBL/GenBank/DDBJ whole genome shotgun (WGS) entry which is preliminary data.</text>
</comment>
<dbReference type="GO" id="GO:0003677">
    <property type="term" value="F:DNA binding"/>
    <property type="evidence" value="ECO:0007669"/>
    <property type="project" value="InterPro"/>
</dbReference>
<protein>
    <submittedName>
        <fullName evidence="2">Helix-turn-helix protein</fullName>
    </submittedName>
</protein>